<keyword evidence="1" id="KW-0808">Transferase</keyword>
<sequence>ILFVNYSVYDWKAKDELAVAAYWVENYQLCHDLCVELLNNSSIPEMDKQRFRENLKFAEGKLNN</sequence>
<dbReference type="EMBL" id="QXNI01000081">
    <property type="protein sequence ID" value="THA06252.1"/>
    <property type="molecule type" value="Genomic_DNA"/>
</dbReference>
<evidence type="ECO:0000313" key="2">
    <source>
        <dbReference type="Proteomes" id="UP000306758"/>
    </source>
</evidence>
<organism evidence="1 2">
    <name type="scientific">Rodentibacter pneumotropicus</name>
    <dbReference type="NCBI Taxonomy" id="758"/>
    <lineage>
        <taxon>Bacteria</taxon>
        <taxon>Pseudomonadati</taxon>
        <taxon>Pseudomonadota</taxon>
        <taxon>Gammaproteobacteria</taxon>
        <taxon>Pasteurellales</taxon>
        <taxon>Pasteurellaceae</taxon>
        <taxon>Rodentibacter</taxon>
    </lineage>
</organism>
<comment type="caution">
    <text evidence="1">The sequence shown here is derived from an EMBL/GenBank/DDBJ whole genome shotgun (WGS) entry which is preliminary data.</text>
</comment>
<accession>A0A4S2PR97</accession>
<feature type="non-terminal residue" evidence="1">
    <location>
        <position position="1"/>
    </location>
</feature>
<proteinExistence type="predicted"/>
<name>A0A4S2PR97_9PAST</name>
<dbReference type="Proteomes" id="UP000306758">
    <property type="component" value="Unassembled WGS sequence"/>
</dbReference>
<evidence type="ECO:0000313" key="1">
    <source>
        <dbReference type="EMBL" id="THA06252.1"/>
    </source>
</evidence>
<dbReference type="AlphaFoldDB" id="A0A4S2PR97"/>
<gene>
    <name evidence="1" type="ORF">D3M78_10910</name>
</gene>
<protein>
    <submittedName>
        <fullName evidence="1">Glycosyl transferase</fullName>
    </submittedName>
</protein>
<reference evidence="1 2" key="1">
    <citation type="journal article" date="2019" name="Vet. Microbiol.">
        <title>Development of multi locus sequence typing (MLST) of Rodentibacter pneumotropicus.</title>
        <authorList>
            <person name="Adhikary S."/>
            <person name="Bisgaard M."/>
            <person name="Boot R."/>
            <person name="Benga L."/>
            <person name="Nicklas W."/>
            <person name="Christensen H."/>
        </authorList>
    </citation>
    <scope>NUCLEOTIDE SEQUENCE [LARGE SCALE GENOMIC DNA]</scope>
    <source>
        <strain evidence="1 2">Ac84</strain>
    </source>
</reference>
<dbReference type="GO" id="GO:0016740">
    <property type="term" value="F:transferase activity"/>
    <property type="evidence" value="ECO:0007669"/>
    <property type="project" value="UniProtKB-KW"/>
</dbReference>